<dbReference type="AlphaFoldDB" id="A0A4R5KT00"/>
<keyword evidence="2" id="KW-1185">Reference proteome</keyword>
<reference evidence="1 2" key="1">
    <citation type="submission" date="2019-03" db="EMBL/GenBank/DDBJ databases">
        <title>This is whole genome sequence of Paenibacillus sp MS74 strain.</title>
        <authorList>
            <person name="Trinh H.N."/>
        </authorList>
    </citation>
    <scope>NUCLEOTIDE SEQUENCE [LARGE SCALE GENOMIC DNA]</scope>
    <source>
        <strain evidence="1 2">MS74</strain>
    </source>
</reference>
<dbReference type="RefSeq" id="WP_133226724.1">
    <property type="nucleotide sequence ID" value="NZ_SMRT01000003.1"/>
</dbReference>
<sequence length="265" mass="29633">MEYPVSQEKISFYRDNGFVLLEHVVSGEELAELREAMEEVMAADSELSFDREKGSAYYNILNQKVNTWRDSAGMAKFSLHPRFAEIALQLTGAAAIRLFHDHGLWKMPHDSKPTPWHQDAPYWPMRQTGALSMWLALDDVDVSNGCMMFVPGSHNVGKLTGINFEQPRSIFDEVEGTAMNAPVVVPLKAGSCTFHHGLTFHYAHANRTDKPRRVLAVIYMPDGTVFQSRNGSGINDHVVTKAVPFRDGDPLAGRFFPVLAKAGRK</sequence>
<keyword evidence="1" id="KW-0223">Dioxygenase</keyword>
<gene>
    <name evidence="1" type="ORF">E1757_08405</name>
</gene>
<evidence type="ECO:0000313" key="1">
    <source>
        <dbReference type="EMBL" id="TDF98562.1"/>
    </source>
</evidence>
<accession>A0A4R5KT00</accession>
<dbReference type="PANTHER" id="PTHR20883">
    <property type="entry name" value="PHYTANOYL-COA DIOXYGENASE DOMAIN CONTAINING 1"/>
    <property type="match status" value="1"/>
</dbReference>
<name>A0A4R5KT00_9BACL</name>
<dbReference type="SUPFAM" id="SSF51197">
    <property type="entry name" value="Clavaminate synthase-like"/>
    <property type="match status" value="1"/>
</dbReference>
<dbReference type="InterPro" id="IPR008775">
    <property type="entry name" value="Phytyl_CoA_dOase-like"/>
</dbReference>
<dbReference type="Pfam" id="PF05721">
    <property type="entry name" value="PhyH"/>
    <property type="match status" value="1"/>
</dbReference>
<keyword evidence="1" id="KW-0560">Oxidoreductase</keyword>
<dbReference type="Proteomes" id="UP000295636">
    <property type="component" value="Unassembled WGS sequence"/>
</dbReference>
<dbReference type="Gene3D" id="2.60.120.620">
    <property type="entry name" value="q2cbj1_9rhob like domain"/>
    <property type="match status" value="1"/>
</dbReference>
<dbReference type="PANTHER" id="PTHR20883:SF48">
    <property type="entry name" value="ECTOINE DIOXYGENASE"/>
    <property type="match status" value="1"/>
</dbReference>
<dbReference type="OrthoDB" id="9814777at2"/>
<evidence type="ECO:0000313" key="2">
    <source>
        <dbReference type="Proteomes" id="UP000295636"/>
    </source>
</evidence>
<dbReference type="GO" id="GO:0016706">
    <property type="term" value="F:2-oxoglutarate-dependent dioxygenase activity"/>
    <property type="evidence" value="ECO:0007669"/>
    <property type="project" value="UniProtKB-ARBA"/>
</dbReference>
<proteinExistence type="predicted"/>
<dbReference type="EMBL" id="SMRT01000003">
    <property type="protein sequence ID" value="TDF98562.1"/>
    <property type="molecule type" value="Genomic_DNA"/>
</dbReference>
<dbReference type="GO" id="GO:0005506">
    <property type="term" value="F:iron ion binding"/>
    <property type="evidence" value="ECO:0007669"/>
    <property type="project" value="UniProtKB-ARBA"/>
</dbReference>
<comment type="caution">
    <text evidence="1">The sequence shown here is derived from an EMBL/GenBank/DDBJ whole genome shotgun (WGS) entry which is preliminary data.</text>
</comment>
<protein>
    <submittedName>
        <fullName evidence="1">Phytanoyl-CoA dioxygenase family protein</fullName>
    </submittedName>
</protein>
<organism evidence="1 2">
    <name type="scientific">Paenibacillus piri</name>
    <dbReference type="NCBI Taxonomy" id="2547395"/>
    <lineage>
        <taxon>Bacteria</taxon>
        <taxon>Bacillati</taxon>
        <taxon>Bacillota</taxon>
        <taxon>Bacilli</taxon>
        <taxon>Bacillales</taxon>
        <taxon>Paenibacillaceae</taxon>
        <taxon>Paenibacillus</taxon>
    </lineage>
</organism>